<accession>A0A0R1F7T1</accession>
<sequence length="116" mass="13110">MTELLALYAATKQAIMQAPLTVEQISEFKRQLATLALPRTNALEQAIVALIEDNLSFPRFQIFYVQNINGDGSLFSFPIHPFHWQAMTPELRQGFVTQAFMYQAQPVDLHTAATLI</sequence>
<proteinExistence type="predicted"/>
<comment type="caution">
    <text evidence="1">The sequence shown here is derived from an EMBL/GenBank/DDBJ whole genome shotgun (WGS) entry which is preliminary data.</text>
</comment>
<evidence type="ECO:0000313" key="2">
    <source>
        <dbReference type="Proteomes" id="UP000051181"/>
    </source>
</evidence>
<dbReference type="GeneID" id="65918311"/>
<protein>
    <submittedName>
        <fullName evidence="1">Uncharacterized protein</fullName>
    </submittedName>
</protein>
<evidence type="ECO:0000313" key="1">
    <source>
        <dbReference type="EMBL" id="KRK15316.1"/>
    </source>
</evidence>
<dbReference type="Proteomes" id="UP000051181">
    <property type="component" value="Unassembled WGS sequence"/>
</dbReference>
<dbReference type="RefSeq" id="WP_010010337.1">
    <property type="nucleotide sequence ID" value="NZ_AZCN01000051.1"/>
</dbReference>
<dbReference type="AlphaFoldDB" id="A0A0R1F7T1"/>
<name>A0A0R1F7T1_9LACO</name>
<dbReference type="PATRIC" id="fig|913848.6.peg.1839"/>
<dbReference type="EMBL" id="AZCN01000051">
    <property type="protein sequence ID" value="KRK15316.1"/>
    <property type="molecule type" value="Genomic_DNA"/>
</dbReference>
<organism evidence="1 2">
    <name type="scientific">Loigolactobacillus coryniformis subsp. coryniformis KCTC 3167 = DSM 20001</name>
    <dbReference type="NCBI Taxonomy" id="913848"/>
    <lineage>
        <taxon>Bacteria</taxon>
        <taxon>Bacillati</taxon>
        <taxon>Bacillota</taxon>
        <taxon>Bacilli</taxon>
        <taxon>Lactobacillales</taxon>
        <taxon>Lactobacillaceae</taxon>
        <taxon>Loigolactobacillus</taxon>
    </lineage>
</organism>
<reference evidence="1 2" key="1">
    <citation type="journal article" date="2015" name="Genome Announc.">
        <title>Expanding the biotechnology potential of lactobacilli through comparative genomics of 213 strains and associated genera.</title>
        <authorList>
            <person name="Sun Z."/>
            <person name="Harris H.M."/>
            <person name="McCann A."/>
            <person name="Guo C."/>
            <person name="Argimon S."/>
            <person name="Zhang W."/>
            <person name="Yang X."/>
            <person name="Jeffery I.B."/>
            <person name="Cooney J.C."/>
            <person name="Kagawa T.F."/>
            <person name="Liu W."/>
            <person name="Song Y."/>
            <person name="Salvetti E."/>
            <person name="Wrobel A."/>
            <person name="Rasinkangas P."/>
            <person name="Parkhill J."/>
            <person name="Rea M.C."/>
            <person name="O'Sullivan O."/>
            <person name="Ritari J."/>
            <person name="Douillard F.P."/>
            <person name="Paul Ross R."/>
            <person name="Yang R."/>
            <person name="Briner A.E."/>
            <person name="Felis G.E."/>
            <person name="de Vos W.M."/>
            <person name="Barrangou R."/>
            <person name="Klaenhammer T.R."/>
            <person name="Caufield P.W."/>
            <person name="Cui Y."/>
            <person name="Zhang H."/>
            <person name="O'Toole P.W."/>
        </authorList>
    </citation>
    <scope>NUCLEOTIDE SEQUENCE [LARGE SCALE GENOMIC DNA]</scope>
    <source>
        <strain evidence="1 2">DSM 20001</strain>
    </source>
</reference>
<gene>
    <name evidence="1" type="ORF">FD22_GL001796</name>
</gene>